<dbReference type="SUPFAM" id="SSF53098">
    <property type="entry name" value="Ribonuclease H-like"/>
    <property type="match status" value="1"/>
</dbReference>
<dbReference type="GO" id="GO:0003676">
    <property type="term" value="F:nucleic acid binding"/>
    <property type="evidence" value="ECO:0007669"/>
    <property type="project" value="InterPro"/>
</dbReference>
<evidence type="ECO:0000313" key="5">
    <source>
        <dbReference type="Proteomes" id="UP000006695"/>
    </source>
</evidence>
<feature type="domain" description="Integrase catalytic" evidence="1">
    <location>
        <begin position="121"/>
        <end position="286"/>
    </location>
</feature>
<accession>A5GAG7</accession>
<dbReference type="AlphaFoldDB" id="A5GAG7"/>
<dbReference type="InterPro" id="IPR048020">
    <property type="entry name" value="Transpos_IS3"/>
</dbReference>
<protein>
    <submittedName>
        <fullName evidence="3">Integrase, catalytic region</fullName>
    </submittedName>
</protein>
<dbReference type="Gene3D" id="3.30.420.10">
    <property type="entry name" value="Ribonuclease H-like superfamily/Ribonuclease H"/>
    <property type="match status" value="1"/>
</dbReference>
<organism evidence="3 5">
    <name type="scientific">Geotalea uraniireducens (strain Rf4)</name>
    <name type="common">Geobacter uraniireducens</name>
    <dbReference type="NCBI Taxonomy" id="351605"/>
    <lineage>
        <taxon>Bacteria</taxon>
        <taxon>Pseudomonadati</taxon>
        <taxon>Thermodesulfobacteriota</taxon>
        <taxon>Desulfuromonadia</taxon>
        <taxon>Geobacterales</taxon>
        <taxon>Geobacteraceae</taxon>
        <taxon>Geotalea</taxon>
    </lineage>
</organism>
<dbReference type="InterPro" id="IPR050900">
    <property type="entry name" value="Transposase_IS3/IS150/IS904"/>
</dbReference>
<gene>
    <name evidence="2" type="ordered locus">Gura_0058</name>
    <name evidence="3" type="ordered locus">Gura_1232</name>
    <name evidence="4" type="ordered locus">Gura_1848</name>
</gene>
<dbReference type="GO" id="GO:0015074">
    <property type="term" value="P:DNA integration"/>
    <property type="evidence" value="ECO:0007669"/>
    <property type="project" value="InterPro"/>
</dbReference>
<dbReference type="KEGG" id="gur:Gura_1232"/>
<dbReference type="NCBIfam" id="NF033516">
    <property type="entry name" value="transpos_IS3"/>
    <property type="match status" value="1"/>
</dbReference>
<dbReference type="Pfam" id="PF00665">
    <property type="entry name" value="rve"/>
    <property type="match status" value="1"/>
</dbReference>
<dbReference type="InterPro" id="IPR001584">
    <property type="entry name" value="Integrase_cat-core"/>
</dbReference>
<dbReference type="KEGG" id="gur:Gura_0058"/>
<dbReference type="PANTHER" id="PTHR46889:SF4">
    <property type="entry name" value="TRANSPOSASE INSO FOR INSERTION SEQUENCE ELEMENT IS911B-RELATED"/>
    <property type="match status" value="1"/>
</dbReference>
<name>A5GAG7_GEOUR</name>
<sequence>MEAVEILAPDVGTDPACKALGVSRAGLYRRRAISKTAPRVPQKRPVPPRTLPSEERQAVLDILHSERFQDKAPHEVYATLLDEGAYHCSIRTMYRILEENAEVKERRNQLRHPDYKKPELLATAPNQVWSWDITKLMGPAKWSYFYLYVILDIFSRYVVGWMVATCESSELAKRLFKETCEKQVIQKGQLTIHADRGSSMKSKPVAFLFADLGITKTHSRPYTSDDNPYSEAQFKTLKYQPDFPERFGSIEDARSFCQTFFPWYNQEHKHSGISLLTPEVVHYGRAEEVIRSRQTVLTAAYAAHPERFVRKIPLHKPLPEAAWINPPKPATS</sequence>
<evidence type="ECO:0000313" key="4">
    <source>
        <dbReference type="EMBL" id="ABQ26038.1"/>
    </source>
</evidence>
<dbReference type="KEGG" id="gur:Gura_1848"/>
<evidence type="ECO:0000259" key="1">
    <source>
        <dbReference type="PROSITE" id="PS50994"/>
    </source>
</evidence>
<reference evidence="3 5" key="1">
    <citation type="submission" date="2007-05" db="EMBL/GenBank/DDBJ databases">
        <title>Complete sequence of Geobacter uraniireducens Rf4.</title>
        <authorList>
            <consortium name="US DOE Joint Genome Institute"/>
            <person name="Copeland A."/>
            <person name="Lucas S."/>
            <person name="Lapidus A."/>
            <person name="Barry K."/>
            <person name="Detter J.C."/>
            <person name="Glavina del Rio T."/>
            <person name="Hammon N."/>
            <person name="Israni S."/>
            <person name="Dalin E."/>
            <person name="Tice H."/>
            <person name="Pitluck S."/>
            <person name="Chertkov O."/>
            <person name="Brettin T."/>
            <person name="Bruce D."/>
            <person name="Han C."/>
            <person name="Schmutz J."/>
            <person name="Larimer F."/>
            <person name="Land M."/>
            <person name="Hauser L."/>
            <person name="Kyrpides N."/>
            <person name="Mikhailova N."/>
            <person name="Shelobolina E."/>
            <person name="Aklujkar M."/>
            <person name="Lovley D."/>
            <person name="Richardson P."/>
        </authorList>
    </citation>
    <scope>NUCLEOTIDE SEQUENCE [LARGE SCALE GENOMIC DNA]</scope>
    <source>
        <strain evidence="3 5">Rf4</strain>
    </source>
</reference>
<dbReference type="EMBL" id="CP000698">
    <property type="protein sequence ID" value="ABQ25436.1"/>
    <property type="molecule type" value="Genomic_DNA"/>
</dbReference>
<proteinExistence type="predicted"/>
<keyword evidence="5" id="KW-1185">Reference proteome</keyword>
<dbReference type="InterPro" id="IPR012337">
    <property type="entry name" value="RNaseH-like_sf"/>
</dbReference>
<dbReference type="HOGENOM" id="CLU_043663_0_0_7"/>
<dbReference type="PROSITE" id="PS50994">
    <property type="entry name" value="INTEGRASE"/>
    <property type="match status" value="1"/>
</dbReference>
<dbReference type="EMBL" id="CP000698">
    <property type="protein sequence ID" value="ABQ24276.1"/>
    <property type="molecule type" value="Genomic_DNA"/>
</dbReference>
<dbReference type="STRING" id="351605.Gura_0058"/>
<evidence type="ECO:0000313" key="2">
    <source>
        <dbReference type="EMBL" id="ABQ24276.1"/>
    </source>
</evidence>
<dbReference type="Proteomes" id="UP000006695">
    <property type="component" value="Chromosome"/>
</dbReference>
<dbReference type="OrthoDB" id="9801287at2"/>
<evidence type="ECO:0000313" key="3">
    <source>
        <dbReference type="EMBL" id="ABQ25436.1"/>
    </source>
</evidence>
<dbReference type="EMBL" id="CP000698">
    <property type="protein sequence ID" value="ABQ26038.1"/>
    <property type="molecule type" value="Genomic_DNA"/>
</dbReference>
<dbReference type="PANTHER" id="PTHR46889">
    <property type="entry name" value="TRANSPOSASE INSF FOR INSERTION SEQUENCE IS3B-RELATED"/>
    <property type="match status" value="1"/>
</dbReference>
<dbReference type="InterPro" id="IPR036397">
    <property type="entry name" value="RNaseH_sf"/>
</dbReference>